<gene>
    <name evidence="1" type="ORF">AIF45_19115</name>
</gene>
<dbReference type="InterPro" id="IPR011055">
    <property type="entry name" value="Dup_hybrid_motif"/>
</dbReference>
<evidence type="ECO:0000313" key="1">
    <source>
        <dbReference type="EMBL" id="MII81136.1"/>
    </source>
</evidence>
<dbReference type="SUPFAM" id="SSF53955">
    <property type="entry name" value="Lysozyme-like"/>
    <property type="match status" value="1"/>
</dbReference>
<dbReference type="AlphaFoldDB" id="A0A6C8YH78"/>
<dbReference type="EMBL" id="RSKH01000014">
    <property type="protein sequence ID" value="MII81136.1"/>
    <property type="molecule type" value="Genomic_DNA"/>
</dbReference>
<accession>A0A6C8YH78</accession>
<sequence>MLISPPYLINKNNNESDASWINRMMPVNSLSRGYPLNAADSWHGGIHILNTDSGESTKEVRAIADGTVVSFRTPSEPWKRDQYPLKYSSIRGTDDGYVLLKHETEIGTGEDGKVVFYSLYMHLKHLEAEIKADAKIYRKTPLGSSGMVDGQNEFHFQIFCDEGNIRKLAGRTTGELDTKENGRTDIVYGDIHFYLPAGTTFYEARPDDNTASTEGLNEVHTSVVPLYASMTFCKGACTMVTRQACTDSEGGFELVGTPLVNADGEDYEYNLYKTATSRYAQSPSAGYELLRFGRIINTEHETLVPADAPLWMTVNYPGGKGVVNLAVVTVKKFSDADFPHWAGWQLVDDDKDTYSQCNSATIRKLQAENKYTAQSSRLICCFPFEWEKSTIDARYTWLMTGLPWEQCTSENIAVWQVPGTKESKDRILMSEKDYDRFKQHTEALCFDSGDLGKGKVWHFDPRGFIEHFRKCGWLSLSEMTQTVPNNALRKTGRDRYAWEAINSRLNTSGSVLVNHINNLNNMMRKYCINTPYRISCFLGNAVQETQWLSTLHESGGSNLWYAPWYGRGFLQLTNPENYLNYFEYTGTPVQASLKNSLVDVYASIAAQPPAQRTNTTLQDRHFPTLPSEIIGSRERVSENNSSNISAADSAGFYWVKNKMAKYADMEHVLERVSVNSNSGEKYYYRSPAFWKASAAVNLPGRINSLYSSSLNGFDSRCCAYGVALAILTEDKFPDPSGNLTVSFPEGYTQRGII</sequence>
<comment type="caution">
    <text evidence="1">The sequence shown here is derived from an EMBL/GenBank/DDBJ whole genome shotgun (WGS) entry which is preliminary data.</text>
</comment>
<organism evidence="1">
    <name type="scientific">Salmonella enterica subsp. salamae</name>
    <dbReference type="NCBI Taxonomy" id="59202"/>
    <lineage>
        <taxon>Bacteria</taxon>
        <taxon>Pseudomonadati</taxon>
        <taxon>Pseudomonadota</taxon>
        <taxon>Gammaproteobacteria</taxon>
        <taxon>Enterobacterales</taxon>
        <taxon>Enterobacteriaceae</taxon>
        <taxon>Salmonella</taxon>
    </lineage>
</organism>
<dbReference type="InterPro" id="IPR023346">
    <property type="entry name" value="Lysozyme-like_dom_sf"/>
</dbReference>
<reference evidence="1" key="1">
    <citation type="submission" date="2018-08" db="EMBL/GenBank/DDBJ databases">
        <authorList>
            <consortium name="GenomeTrakr network: Whole genome sequencing for foodborne pathogen traceback"/>
        </authorList>
    </citation>
    <scope>NUCLEOTIDE SEQUENCE [LARGE SCALE GENOMIC DNA]</scope>
    <source>
        <strain evidence="1">FDA00003943</strain>
    </source>
</reference>
<protein>
    <recommendedName>
        <fullName evidence="2">M23 family peptidase</fullName>
    </recommendedName>
</protein>
<proteinExistence type="predicted"/>
<evidence type="ECO:0008006" key="2">
    <source>
        <dbReference type="Google" id="ProtNLM"/>
    </source>
</evidence>
<dbReference type="Proteomes" id="UP000885342">
    <property type="component" value="Unassembled WGS sequence"/>
</dbReference>
<dbReference type="CDD" id="cd12797">
    <property type="entry name" value="M23_peptidase"/>
    <property type="match status" value="1"/>
</dbReference>
<dbReference type="Gene3D" id="2.70.70.10">
    <property type="entry name" value="Glucose Permease (Domain IIA)"/>
    <property type="match status" value="1"/>
</dbReference>
<name>A0A6C8YH78_SALER</name>
<dbReference type="Gene3D" id="1.10.530.10">
    <property type="match status" value="1"/>
</dbReference>